<keyword evidence="1" id="KW-0732">Signal</keyword>
<proteinExistence type="predicted"/>
<evidence type="ECO:0000313" key="4">
    <source>
        <dbReference type="Proteomes" id="UP000723714"/>
    </source>
</evidence>
<sequence length="205" mass="22458">MKKKTILLTALLISALSLTACGNSGKGKEAVRTKPSELKTSEISKSDAVSAFGNFKLTKFDGTQTELTRLLQNAELTVLNIWDPSCESCVDEMKAFSTISGQYSGKGVQIVGIVRGVTEKQDQDALAVITKTDAHYLQLLDTTELDQKILNQYTETPTTLFLNRDGELLGDVYTGAKDQAFWEQEIEKYHSQVCVNDHPADCATG</sequence>
<reference evidence="3 4" key="1">
    <citation type="submission" date="2021-06" db="EMBL/GenBank/DDBJ databases">
        <title>Faecalicatena sp. nov. isolated from porcine feces.</title>
        <authorList>
            <person name="Oh B.S."/>
            <person name="Lee J.H."/>
        </authorList>
    </citation>
    <scope>NUCLEOTIDE SEQUENCE [LARGE SCALE GENOMIC DNA]</scope>
    <source>
        <strain evidence="3 4">AGMB00832</strain>
    </source>
</reference>
<dbReference type="PROSITE" id="PS51352">
    <property type="entry name" value="THIOREDOXIN_2"/>
    <property type="match status" value="1"/>
</dbReference>
<accession>A0ABS6D3J8</accession>
<evidence type="ECO:0000313" key="3">
    <source>
        <dbReference type="EMBL" id="MBU3876170.1"/>
    </source>
</evidence>
<feature type="chain" id="PRO_5047487927" evidence="1">
    <location>
        <begin position="23"/>
        <end position="205"/>
    </location>
</feature>
<feature type="signal peptide" evidence="1">
    <location>
        <begin position="1"/>
        <end position="22"/>
    </location>
</feature>
<dbReference type="Pfam" id="PF00578">
    <property type="entry name" value="AhpC-TSA"/>
    <property type="match status" value="1"/>
</dbReference>
<comment type="caution">
    <text evidence="3">The sequence shown here is derived from an EMBL/GenBank/DDBJ whole genome shotgun (WGS) entry which is preliminary data.</text>
</comment>
<dbReference type="EMBL" id="JABACJ020000008">
    <property type="protein sequence ID" value="MBU3876170.1"/>
    <property type="molecule type" value="Genomic_DNA"/>
</dbReference>
<dbReference type="PANTHER" id="PTHR42852:SF13">
    <property type="entry name" value="PROTEIN DIPZ"/>
    <property type="match status" value="1"/>
</dbReference>
<dbReference type="InterPro" id="IPR050553">
    <property type="entry name" value="Thioredoxin_ResA/DsbE_sf"/>
</dbReference>
<feature type="domain" description="Thioredoxin" evidence="2">
    <location>
        <begin position="46"/>
        <end position="191"/>
    </location>
</feature>
<dbReference type="RefSeq" id="WP_216241192.1">
    <property type="nucleotide sequence ID" value="NZ_JABACJ020000008.1"/>
</dbReference>
<evidence type="ECO:0000256" key="1">
    <source>
        <dbReference type="SAM" id="SignalP"/>
    </source>
</evidence>
<dbReference type="InterPro" id="IPR000866">
    <property type="entry name" value="AhpC/TSA"/>
</dbReference>
<dbReference type="Proteomes" id="UP000723714">
    <property type="component" value="Unassembled WGS sequence"/>
</dbReference>
<evidence type="ECO:0000259" key="2">
    <source>
        <dbReference type="PROSITE" id="PS51352"/>
    </source>
</evidence>
<dbReference type="PROSITE" id="PS51257">
    <property type="entry name" value="PROKAR_LIPOPROTEIN"/>
    <property type="match status" value="1"/>
</dbReference>
<keyword evidence="4" id="KW-1185">Reference proteome</keyword>
<dbReference type="InterPro" id="IPR013766">
    <property type="entry name" value="Thioredoxin_domain"/>
</dbReference>
<gene>
    <name evidence="3" type="ORF">HGO97_010135</name>
</gene>
<dbReference type="CDD" id="cd02966">
    <property type="entry name" value="TlpA_like_family"/>
    <property type="match status" value="1"/>
</dbReference>
<dbReference type="PANTHER" id="PTHR42852">
    <property type="entry name" value="THIOL:DISULFIDE INTERCHANGE PROTEIN DSBE"/>
    <property type="match status" value="1"/>
</dbReference>
<protein>
    <submittedName>
        <fullName evidence="3">TlpA family protein disulfide reductase</fullName>
    </submittedName>
</protein>
<organism evidence="3 4">
    <name type="scientific">Faecalicatena faecalis</name>
    <dbReference type="NCBI Taxonomy" id="2726362"/>
    <lineage>
        <taxon>Bacteria</taxon>
        <taxon>Bacillati</taxon>
        <taxon>Bacillota</taxon>
        <taxon>Clostridia</taxon>
        <taxon>Lachnospirales</taxon>
        <taxon>Lachnospiraceae</taxon>
        <taxon>Faecalicatena</taxon>
    </lineage>
</organism>
<name>A0ABS6D3J8_9FIRM</name>